<dbReference type="InterPro" id="IPR002052">
    <property type="entry name" value="DNA_methylase_N6_adenine_CS"/>
</dbReference>
<proteinExistence type="inferred from homology"/>
<dbReference type="InterPro" id="IPR003356">
    <property type="entry name" value="DNA_methylase_A-5"/>
</dbReference>
<evidence type="ECO:0000256" key="6">
    <source>
        <dbReference type="ARBA" id="ARBA00022747"/>
    </source>
</evidence>
<keyword evidence="8" id="KW-0175">Coiled coil</keyword>
<keyword evidence="6" id="KW-0680">Restriction system</keyword>
<comment type="catalytic activity">
    <reaction evidence="7">
        <text>a 2'-deoxyadenosine in DNA + S-adenosyl-L-methionine = an N(6)-methyl-2'-deoxyadenosine in DNA + S-adenosyl-L-homocysteine + H(+)</text>
        <dbReference type="Rhea" id="RHEA:15197"/>
        <dbReference type="Rhea" id="RHEA-COMP:12418"/>
        <dbReference type="Rhea" id="RHEA-COMP:12419"/>
        <dbReference type="ChEBI" id="CHEBI:15378"/>
        <dbReference type="ChEBI" id="CHEBI:57856"/>
        <dbReference type="ChEBI" id="CHEBI:59789"/>
        <dbReference type="ChEBI" id="CHEBI:90615"/>
        <dbReference type="ChEBI" id="CHEBI:90616"/>
        <dbReference type="EC" id="2.1.1.72"/>
    </reaction>
</comment>
<evidence type="ECO:0000256" key="7">
    <source>
        <dbReference type="ARBA" id="ARBA00047942"/>
    </source>
</evidence>
<dbReference type="InterPro" id="IPR029063">
    <property type="entry name" value="SAM-dependent_MTases_sf"/>
</dbReference>
<feature type="coiled-coil region" evidence="8">
    <location>
        <begin position="441"/>
        <end position="468"/>
    </location>
</feature>
<protein>
    <recommendedName>
        <fullName evidence="2">site-specific DNA-methyltransferase (adenine-specific)</fullName>
        <ecNumber evidence="2">2.1.1.72</ecNumber>
    </recommendedName>
</protein>
<gene>
    <name evidence="10" type="ORF">IMI45_04665</name>
</gene>
<evidence type="ECO:0000259" key="9">
    <source>
        <dbReference type="Pfam" id="PF02384"/>
    </source>
</evidence>
<dbReference type="GO" id="GO:0009307">
    <property type="term" value="P:DNA restriction-modification system"/>
    <property type="evidence" value="ECO:0007669"/>
    <property type="project" value="UniProtKB-KW"/>
</dbReference>
<name>A0AB38R3B7_PARTM</name>
<dbReference type="GO" id="GO:0032259">
    <property type="term" value="P:methylation"/>
    <property type="evidence" value="ECO:0007669"/>
    <property type="project" value="UniProtKB-KW"/>
</dbReference>
<dbReference type="Gene3D" id="3.40.50.150">
    <property type="entry name" value="Vaccinia Virus protein VP39"/>
    <property type="match status" value="1"/>
</dbReference>
<dbReference type="AlphaFoldDB" id="A0AB38R3B7"/>
<sequence>MNNREIVQKLWNLCNVLRDDGITYHQYVTELTYLLFLKMMKETGQEYIIPEKYRWDTLVEKDGIELKEHYQQLLLDLGKEENELLKQIYTDATSNIREPKNLEKIIQSINNLDWYNAKQEGLGDLYEGLLEKNASEVKSGAGQYFTPRVLIDVIVELVNPQPGERCHDPAAGTFGFMIAADRHIREQTDDYFDLSQEEIEFQKYKAFSGVELVRDTHRLAVMNALLHDIHGEILLGDTLSSLGESLKNYDVILTNPPFGTKKGGERATRTDFTFTTSNKQLNFLQHIYRALKPNGKARAAVIVPDNVLFEDGVGADIRRDLMDKCNLHTILRLPTGIFYAQGVKTNVLFFTRGKTDVGNTKEVWVYDLRTNMPSFGKRNPLTKEHFEGFIKAYTAEDRRQVKDERWNVFTREEIAKKGDSLDIGLIADESLSVYENLPDPIDSAEEAVEKLELAISLLNEVIAELKAVEQPNNYQTTLKDMKVAEISEVLKK</sequence>
<evidence type="ECO:0000313" key="11">
    <source>
        <dbReference type="Proteomes" id="UP001058458"/>
    </source>
</evidence>
<dbReference type="REBASE" id="610364">
    <property type="entry name" value="M.Pth236ORF4665P"/>
</dbReference>
<comment type="similarity">
    <text evidence="1">Belongs to the N(4)/N(6)-methyltransferase family.</text>
</comment>
<dbReference type="GO" id="GO:0009007">
    <property type="term" value="F:site-specific DNA-methyltransferase (adenine-specific) activity"/>
    <property type="evidence" value="ECO:0007669"/>
    <property type="project" value="UniProtKB-EC"/>
</dbReference>
<reference evidence="10" key="1">
    <citation type="submission" date="2020-10" db="EMBL/GenBank/DDBJ databases">
        <authorList>
            <person name="Delgado J.A."/>
            <person name="Gonzalez J.M."/>
        </authorList>
    </citation>
    <scope>NUCLEOTIDE SEQUENCE</scope>
    <source>
        <strain evidence="10">23.6</strain>
    </source>
</reference>
<keyword evidence="4" id="KW-0808">Transferase</keyword>
<keyword evidence="5" id="KW-0949">S-adenosyl-L-methionine</keyword>
<organism evidence="10 11">
    <name type="scientific">Parageobacillus thermoglucosidasius</name>
    <name type="common">Geobacillus thermoglucosidasius</name>
    <dbReference type="NCBI Taxonomy" id="1426"/>
    <lineage>
        <taxon>Bacteria</taxon>
        <taxon>Bacillati</taxon>
        <taxon>Bacillota</taxon>
        <taxon>Bacilli</taxon>
        <taxon>Bacillales</taxon>
        <taxon>Anoxybacillaceae</taxon>
        <taxon>Parageobacillus</taxon>
    </lineage>
</organism>
<evidence type="ECO:0000256" key="8">
    <source>
        <dbReference type="SAM" id="Coils"/>
    </source>
</evidence>
<evidence type="ECO:0000313" key="10">
    <source>
        <dbReference type="EMBL" id="UOE77154.1"/>
    </source>
</evidence>
<dbReference type="EC" id="2.1.1.72" evidence="2"/>
<accession>A0AB38R3B7</accession>
<dbReference type="Gene3D" id="1.20.1260.30">
    <property type="match status" value="1"/>
</dbReference>
<dbReference type="GO" id="GO:0008170">
    <property type="term" value="F:N-methyltransferase activity"/>
    <property type="evidence" value="ECO:0007669"/>
    <property type="project" value="InterPro"/>
</dbReference>
<evidence type="ECO:0000256" key="3">
    <source>
        <dbReference type="ARBA" id="ARBA00022603"/>
    </source>
</evidence>
<dbReference type="GO" id="GO:0003677">
    <property type="term" value="F:DNA binding"/>
    <property type="evidence" value="ECO:0007669"/>
    <property type="project" value="InterPro"/>
</dbReference>
<evidence type="ECO:0000256" key="4">
    <source>
        <dbReference type="ARBA" id="ARBA00022679"/>
    </source>
</evidence>
<dbReference type="InterPro" id="IPR038333">
    <property type="entry name" value="T1MK-like_N_sf"/>
</dbReference>
<dbReference type="SUPFAM" id="SSF53335">
    <property type="entry name" value="S-adenosyl-L-methionine-dependent methyltransferases"/>
    <property type="match status" value="1"/>
</dbReference>
<dbReference type="EMBL" id="CP063414">
    <property type="protein sequence ID" value="UOE77154.1"/>
    <property type="molecule type" value="Genomic_DNA"/>
</dbReference>
<dbReference type="PANTHER" id="PTHR42933:SF4">
    <property type="entry name" value="TYPE I RESTRICTION ENZYME ECOKI METHYLASE SUBUNIT"/>
    <property type="match status" value="1"/>
</dbReference>
<dbReference type="PRINTS" id="PR00507">
    <property type="entry name" value="N12N6MTFRASE"/>
</dbReference>
<dbReference type="Pfam" id="PF02384">
    <property type="entry name" value="N6_Mtase"/>
    <property type="match status" value="1"/>
</dbReference>
<dbReference type="InterPro" id="IPR051537">
    <property type="entry name" value="DNA_Adenine_Mtase"/>
</dbReference>
<dbReference type="RefSeq" id="WP_256834404.1">
    <property type="nucleotide sequence ID" value="NZ_CP063414.1"/>
</dbReference>
<evidence type="ECO:0000256" key="5">
    <source>
        <dbReference type="ARBA" id="ARBA00022691"/>
    </source>
</evidence>
<dbReference type="PANTHER" id="PTHR42933">
    <property type="entry name" value="SLR6095 PROTEIN"/>
    <property type="match status" value="1"/>
</dbReference>
<evidence type="ECO:0000256" key="1">
    <source>
        <dbReference type="ARBA" id="ARBA00006594"/>
    </source>
</evidence>
<dbReference type="Proteomes" id="UP001058458">
    <property type="component" value="Chromosome"/>
</dbReference>
<dbReference type="PROSITE" id="PS00092">
    <property type="entry name" value="N6_MTASE"/>
    <property type="match status" value="1"/>
</dbReference>
<evidence type="ECO:0000256" key="2">
    <source>
        <dbReference type="ARBA" id="ARBA00011900"/>
    </source>
</evidence>
<keyword evidence="3 10" id="KW-0489">Methyltransferase</keyword>
<feature type="domain" description="DNA methylase adenine-specific" evidence="9">
    <location>
        <begin position="119"/>
        <end position="425"/>
    </location>
</feature>